<dbReference type="Proteomes" id="UP001210211">
    <property type="component" value="Unassembled WGS sequence"/>
</dbReference>
<dbReference type="InterPro" id="IPR032675">
    <property type="entry name" value="LRR_dom_sf"/>
</dbReference>
<reference evidence="5 6" key="1">
    <citation type="journal article" date="2022" name="Cell">
        <title>Repeat-based holocentromeres influence genome architecture and karyotype evolution.</title>
        <authorList>
            <person name="Hofstatter P.G."/>
            <person name="Thangavel G."/>
            <person name="Lux T."/>
            <person name="Neumann P."/>
            <person name="Vondrak T."/>
            <person name="Novak P."/>
            <person name="Zhang M."/>
            <person name="Costa L."/>
            <person name="Castellani M."/>
            <person name="Scott A."/>
            <person name="Toegelov H."/>
            <person name="Fuchs J."/>
            <person name="Mata-Sucre Y."/>
            <person name="Dias Y."/>
            <person name="Vanzela A.L.L."/>
            <person name="Huettel B."/>
            <person name="Almeida C.C.S."/>
            <person name="Simkova H."/>
            <person name="Souza G."/>
            <person name="Pedrosa-Harand A."/>
            <person name="Macas J."/>
            <person name="Mayer K.F.X."/>
            <person name="Houben A."/>
            <person name="Marques A."/>
        </authorList>
    </citation>
    <scope>NUCLEOTIDE SEQUENCE [LARGE SCALE GENOMIC DNA]</scope>
    <source>
        <strain evidence="5">RhyTen1mFocal</strain>
    </source>
</reference>
<feature type="domain" description="Disease resistance protein At4g27190-like leucine-rich repeats" evidence="3">
    <location>
        <begin position="969"/>
        <end position="1074"/>
    </location>
</feature>
<dbReference type="PANTHER" id="PTHR47186">
    <property type="entry name" value="LEUCINE-RICH REPEAT-CONTAINING PROTEIN 57"/>
    <property type="match status" value="1"/>
</dbReference>
<dbReference type="AlphaFoldDB" id="A0AAD6A2U7"/>
<sequence>MSAELDDILRAVFSSENSKKIWTLGFGDGSGMLGSIQRITEKALNKRFQFDHTIRISIPSLIDSSGDTDAIDQTEKNAVLAVANALDLINERNSEVWSLKNKVDDEIYYNYGTYERYYEEKMIRELKKQICEKLSGKRYLIILEYLHQSLNNPINKWLFDGWLPLPLAWNDSSSWWLISTPSREVCEQTKGELDIVLDIIYNNIMGSFLDLPIFRLRIIFLHATLREELQCLARSISSKLACREVTEGILWSCLLYTLLLNGDDISTQKHNQNENPVEINCIGAKDLILFWISEGLFTRTIKLNQDDQKYLFQLEEDQKYIFQLEEDGKENTITSTDELFELAKTMFEALLQSRSLSSPNSCIFPFSGMWELLYQKHHDISFNRVGLLTENDLSDPSKLANRNWISFATDSCKWIEIIGNTNKTTTLTLRGKKDISESIIEALISHMSCLRVLDLSYTSIKSLPLSLASLANLRLLSLRHCQNMSSLVPDLSTSSPISTLERLEVLDLHGVPLTEIPDDLGHKKSKIYYLDLSCPTIKNLPFNIFSDMESLRELVFLGCEYLTSLPLSIVSLEKLEILSVSETKLTHLSPDTFKKMMCLRVLKLINNTLLEELPKSLCEAQNLEEIELNGCRSIIAIDSFPIKKLKVIKLIGNDHMVQLPESISRSQNLQELTISDCQSLTEIRIIGHTSLKSFSLSHSPTSSLSLRGCRELETVVFHELDKLEELDLSGTTIKEFPPGIPGFRRLRKLDFGAASHLKRVPWHQLDHVPEVFNLHQCEHLTTTIGDSVSHITINPSVGVCISIKDSRLLRKLDKETCGRLIAGGSLHSFYILVSSCEKRKEKMRRPSRSIQPQTGAACIYKDDDYFKNLIPMPPPAPQPRHRHVEISSTEKDPECLEGILEITESLSVKDNDHLLRIPDSTFPRLKDVVVERCQQMKELFPIWSRDAACELLNIRAGHLPQLTTLVIEYFEHENCFAALKHLHVYNCGKLETIFPDWFLLPNLETLTVTYCDMLRRVFYETREKPESRLQKLCKIRFEELPQIRYIYEEQKLVGPLRAAQWKTLYFRGCWSLCQLPLLKGPRDQQVRVDGEASQYKKIKMQMKEEELSHYEFKTPPPVASLKNCVKNRIFLK</sequence>
<dbReference type="InterPro" id="IPR003591">
    <property type="entry name" value="Leu-rich_rpt_typical-subtyp"/>
</dbReference>
<evidence type="ECO:0000259" key="3">
    <source>
        <dbReference type="Pfam" id="PF23247"/>
    </source>
</evidence>
<organism evidence="5 6">
    <name type="scientific">Rhynchospora tenuis</name>
    <dbReference type="NCBI Taxonomy" id="198213"/>
    <lineage>
        <taxon>Eukaryota</taxon>
        <taxon>Viridiplantae</taxon>
        <taxon>Streptophyta</taxon>
        <taxon>Embryophyta</taxon>
        <taxon>Tracheophyta</taxon>
        <taxon>Spermatophyta</taxon>
        <taxon>Magnoliopsida</taxon>
        <taxon>Liliopsida</taxon>
        <taxon>Poales</taxon>
        <taxon>Cyperaceae</taxon>
        <taxon>Cyperoideae</taxon>
        <taxon>Rhynchosporeae</taxon>
        <taxon>Rhynchospora</taxon>
    </lineage>
</organism>
<protein>
    <submittedName>
        <fullName evidence="5">Uncharacterized protein</fullName>
    </submittedName>
</protein>
<feature type="domain" description="Disease resistance R13L4/SHOC-2-like LRR" evidence="4">
    <location>
        <begin position="473"/>
        <end position="675"/>
    </location>
</feature>
<evidence type="ECO:0000256" key="2">
    <source>
        <dbReference type="ARBA" id="ARBA00022737"/>
    </source>
</evidence>
<dbReference type="PANTHER" id="PTHR47186:SF3">
    <property type="entry name" value="OS09G0267800 PROTEIN"/>
    <property type="match status" value="1"/>
</dbReference>
<gene>
    <name evidence="5" type="ORF">LUZ61_012304</name>
</gene>
<dbReference type="Gene3D" id="3.80.10.10">
    <property type="entry name" value="Ribonuclease Inhibitor"/>
    <property type="match status" value="4"/>
</dbReference>
<dbReference type="Pfam" id="PF23598">
    <property type="entry name" value="LRR_14"/>
    <property type="match status" value="1"/>
</dbReference>
<name>A0AAD6A2U7_9POAL</name>
<proteinExistence type="predicted"/>
<keyword evidence="2" id="KW-0677">Repeat</keyword>
<keyword evidence="1" id="KW-0433">Leucine-rich repeat</keyword>
<evidence type="ECO:0000313" key="6">
    <source>
        <dbReference type="Proteomes" id="UP001210211"/>
    </source>
</evidence>
<keyword evidence="6" id="KW-1185">Reference proteome</keyword>
<dbReference type="Pfam" id="PF23247">
    <property type="entry name" value="LRR_RPS2"/>
    <property type="match status" value="1"/>
</dbReference>
<evidence type="ECO:0000256" key="1">
    <source>
        <dbReference type="ARBA" id="ARBA00022614"/>
    </source>
</evidence>
<dbReference type="InterPro" id="IPR055414">
    <property type="entry name" value="LRR_R13L4/SHOC2-like"/>
</dbReference>
<dbReference type="SUPFAM" id="SSF52075">
    <property type="entry name" value="Outer arm dynein light chain 1"/>
    <property type="match status" value="1"/>
</dbReference>
<accession>A0AAD6A2U7</accession>
<dbReference type="InterPro" id="IPR057135">
    <property type="entry name" value="At4g27190-like_LRR"/>
</dbReference>
<dbReference type="EMBL" id="JAMRDG010000001">
    <property type="protein sequence ID" value="KAJ3708599.1"/>
    <property type="molecule type" value="Genomic_DNA"/>
</dbReference>
<evidence type="ECO:0000259" key="4">
    <source>
        <dbReference type="Pfam" id="PF23598"/>
    </source>
</evidence>
<evidence type="ECO:0000313" key="5">
    <source>
        <dbReference type="EMBL" id="KAJ3708599.1"/>
    </source>
</evidence>
<comment type="caution">
    <text evidence="5">The sequence shown here is derived from an EMBL/GenBank/DDBJ whole genome shotgun (WGS) entry which is preliminary data.</text>
</comment>
<dbReference type="SMART" id="SM00369">
    <property type="entry name" value="LRR_TYP"/>
    <property type="match status" value="4"/>
</dbReference>
<dbReference type="SUPFAM" id="SSF52058">
    <property type="entry name" value="L domain-like"/>
    <property type="match status" value="1"/>
</dbReference>